<dbReference type="NCBIfam" id="TIGR03749">
    <property type="entry name" value="conj_TIGR03749"/>
    <property type="match status" value="1"/>
</dbReference>
<proteinExistence type="predicted"/>
<evidence type="ECO:0000313" key="2">
    <source>
        <dbReference type="EMBL" id="MDK9361941.1"/>
    </source>
</evidence>
<sequence>MKIPSVLLCLFSLLFITDAGATALMQWERLPLPVALHVGHERVVMVNKNVRVGYPAGLDGKLRIQSSGGTVYLKASAPFPDARLQLKDMDSGALILLDVSASDGEALEPVELHYDNAVYGNDATAHPAQEPDDTPPTTALPLAPAPVALTRYAAQMLYAPLRTVEPLAGVREVSPRLPDSITTLLPGAPVSASPLGAWQLAGDTVTAIRLQNQGAQRVTLDPRSLQGDFYAATFQHPWLGASGSPEDTTVVYLVTRGVQADRAILPEPQNTEKR</sequence>
<feature type="signal peptide" evidence="1">
    <location>
        <begin position="1"/>
        <end position="21"/>
    </location>
</feature>
<organism evidence="2 3">
    <name type="scientific">Lelliottia wanjuensis</name>
    <dbReference type="NCBI Taxonomy" id="3050585"/>
    <lineage>
        <taxon>Bacteria</taxon>
        <taxon>Pseudomonadati</taxon>
        <taxon>Pseudomonadota</taxon>
        <taxon>Gammaproteobacteria</taxon>
        <taxon>Enterobacterales</taxon>
        <taxon>Enterobacteriaceae</taxon>
        <taxon>Lelliottia</taxon>
    </lineage>
</organism>
<dbReference type="AlphaFoldDB" id="A0AAP4FRI7"/>
<name>A0AAP4FRI7_9ENTR</name>
<dbReference type="EMBL" id="JASSOM010000003">
    <property type="protein sequence ID" value="MDK9361941.1"/>
    <property type="molecule type" value="Genomic_DNA"/>
</dbReference>
<keyword evidence="1" id="KW-0732">Signal</keyword>
<keyword evidence="3" id="KW-1185">Reference proteome</keyword>
<protein>
    <submittedName>
        <fullName evidence="2">TIGR03749 family integrating conjugative element protein</fullName>
    </submittedName>
</protein>
<evidence type="ECO:0000313" key="3">
    <source>
        <dbReference type="Proteomes" id="UP001223214"/>
    </source>
</evidence>
<feature type="chain" id="PRO_5042948892" evidence="1">
    <location>
        <begin position="22"/>
        <end position="274"/>
    </location>
</feature>
<comment type="caution">
    <text evidence="2">The sequence shown here is derived from an EMBL/GenBank/DDBJ whole genome shotgun (WGS) entry which is preliminary data.</text>
</comment>
<accession>A0AAP4FRI7</accession>
<dbReference type="Proteomes" id="UP001223214">
    <property type="component" value="Unassembled WGS sequence"/>
</dbReference>
<dbReference type="InterPro" id="IPR021844">
    <property type="entry name" value="Integr_conj_element_PFL4704"/>
</dbReference>
<evidence type="ECO:0000256" key="1">
    <source>
        <dbReference type="SAM" id="SignalP"/>
    </source>
</evidence>
<reference evidence="2 3" key="1">
    <citation type="submission" date="2023-06" db="EMBL/GenBank/DDBJ databases">
        <title>Identification and characterization of antibiotic-resistant Gram-negative bacteria.</title>
        <authorList>
            <person name="Cho G.-S."/>
            <person name="Lee J."/>
            <person name="Tai E."/>
            <person name="Jeong S."/>
            <person name="Kim I."/>
            <person name="Kim B.-E."/>
            <person name="Jeong M.-I."/>
            <person name="Oh K.-K."/>
            <person name="Franz C.M.A.P."/>
        </authorList>
    </citation>
    <scope>NUCLEOTIDE SEQUENCE [LARGE SCALE GENOMIC DNA]</scope>
    <source>
        <strain evidence="2 3">V106_12</strain>
    </source>
</reference>
<dbReference type="Pfam" id="PF11920">
    <property type="entry name" value="DUF3438"/>
    <property type="match status" value="1"/>
</dbReference>
<dbReference type="RefSeq" id="WP_285149694.1">
    <property type="nucleotide sequence ID" value="NZ_JASSOM010000003.1"/>
</dbReference>
<gene>
    <name evidence="2" type="ORF">QQF32_01820</name>
</gene>